<dbReference type="STRING" id="1121307.CLCY_7c00530"/>
<accession>A0A0J8G5X6</accession>
<sequence>MVDDKILEGIKTFLIENVASKIRLEKPIEEDEEEYQLVNPAVFVGWIPPKNHLQEYGYDIPSILVMQDGGEDDIDEASLDIRLGIATYDPGHTEGDITKPNSKGYKDILNLITRIRVELSNSTLVGGITVIKKPIRWGLYEEQAYPYWNGWITFRASIIPMGQHDPEIDKHL</sequence>
<dbReference type="AlphaFoldDB" id="A0A0J8G5X6"/>
<keyword evidence="2" id="KW-1185">Reference proteome</keyword>
<gene>
    <name evidence="1" type="ORF">CLCY_7c00530</name>
</gene>
<dbReference type="OrthoDB" id="9802878at2"/>
<reference evidence="1 2" key="1">
    <citation type="submission" date="2015-06" db="EMBL/GenBank/DDBJ databases">
        <title>Draft genome sequence of the purine-degrading Clostridium cylindrosporum HC-1 (DSM 605).</title>
        <authorList>
            <person name="Poehlein A."/>
            <person name="Schiel-Bengelsdorf B."/>
            <person name="Bengelsdorf F."/>
            <person name="Daniel R."/>
            <person name="Duerre P."/>
        </authorList>
    </citation>
    <scope>NUCLEOTIDE SEQUENCE [LARGE SCALE GENOMIC DNA]</scope>
    <source>
        <strain evidence="1 2">DSM 605</strain>
    </source>
</reference>
<dbReference type="Proteomes" id="UP000036756">
    <property type="component" value="Unassembled WGS sequence"/>
</dbReference>
<dbReference type="RefSeq" id="WP_048569392.1">
    <property type="nucleotide sequence ID" value="NZ_LFVU01000003.1"/>
</dbReference>
<evidence type="ECO:0000313" key="2">
    <source>
        <dbReference type="Proteomes" id="UP000036756"/>
    </source>
</evidence>
<dbReference type="PATRIC" id="fig|1121307.3.peg.2335"/>
<proteinExistence type="predicted"/>
<protein>
    <submittedName>
        <fullName evidence="1">Uncharacterized protein</fullName>
    </submittedName>
</protein>
<organism evidence="1 2">
    <name type="scientific">Clostridium cylindrosporum DSM 605</name>
    <dbReference type="NCBI Taxonomy" id="1121307"/>
    <lineage>
        <taxon>Bacteria</taxon>
        <taxon>Bacillati</taxon>
        <taxon>Bacillota</taxon>
        <taxon>Clostridia</taxon>
        <taxon>Eubacteriales</taxon>
        <taxon>Clostridiaceae</taxon>
        <taxon>Clostridium</taxon>
    </lineage>
</organism>
<name>A0A0J8G5X6_CLOCY</name>
<dbReference type="EMBL" id="LFVU01000003">
    <property type="protein sequence ID" value="KMT23006.1"/>
    <property type="molecule type" value="Genomic_DNA"/>
</dbReference>
<evidence type="ECO:0000313" key="1">
    <source>
        <dbReference type="EMBL" id="KMT23006.1"/>
    </source>
</evidence>
<comment type="caution">
    <text evidence="1">The sequence shown here is derived from an EMBL/GenBank/DDBJ whole genome shotgun (WGS) entry which is preliminary data.</text>
</comment>